<evidence type="ECO:0000313" key="2">
    <source>
        <dbReference type="Proteomes" id="UP001234787"/>
    </source>
</evidence>
<organism evidence="1 2">
    <name type="scientific">Cryptomeria japonica</name>
    <name type="common">Japanese cedar</name>
    <name type="synonym">Cupressus japonica</name>
    <dbReference type="NCBI Taxonomy" id="3369"/>
    <lineage>
        <taxon>Eukaryota</taxon>
        <taxon>Viridiplantae</taxon>
        <taxon>Streptophyta</taxon>
        <taxon>Embryophyta</taxon>
        <taxon>Tracheophyta</taxon>
        <taxon>Spermatophyta</taxon>
        <taxon>Pinopsida</taxon>
        <taxon>Pinidae</taxon>
        <taxon>Conifers II</taxon>
        <taxon>Cupressales</taxon>
        <taxon>Cupressaceae</taxon>
        <taxon>Cryptomeria</taxon>
    </lineage>
</organism>
<protein>
    <submittedName>
        <fullName evidence="1">Uncharacterized protein</fullName>
    </submittedName>
</protein>
<gene>
    <name evidence="1" type="ORF">SUGI_1512490</name>
</gene>
<proteinExistence type="predicted"/>
<sequence>MNSMQNEDPVVLHPPSCIYRFSSMPEGNCLVKAPVRELEGNWLLLSSSFMQFTFLPFPTTSITAITLPSKPQPDPSIEPSQGSILYPYGFGSVRMIDVLMQGWETLLEWPMFSSGG</sequence>
<accession>A0AAD3NPF4</accession>
<evidence type="ECO:0000313" key="1">
    <source>
        <dbReference type="EMBL" id="GLJ59525.1"/>
    </source>
</evidence>
<dbReference type="AlphaFoldDB" id="A0AAD3NPF4"/>
<keyword evidence="2" id="KW-1185">Reference proteome</keyword>
<dbReference type="Proteomes" id="UP001234787">
    <property type="component" value="Unassembled WGS sequence"/>
</dbReference>
<dbReference type="EMBL" id="BSEH01001009">
    <property type="protein sequence ID" value="GLJ59525.1"/>
    <property type="molecule type" value="Genomic_DNA"/>
</dbReference>
<comment type="caution">
    <text evidence="1">The sequence shown here is derived from an EMBL/GenBank/DDBJ whole genome shotgun (WGS) entry which is preliminary data.</text>
</comment>
<name>A0AAD3NPF4_CRYJA</name>
<reference evidence="1" key="1">
    <citation type="submission" date="2022-12" db="EMBL/GenBank/DDBJ databases">
        <title>Chromosome-Level Genome Assembly of Japanese Cedar (Cryptomeriajaponica D. Don).</title>
        <authorList>
            <person name="Fujino T."/>
            <person name="Yamaguchi K."/>
            <person name="Yokoyama T."/>
            <person name="Hamanaka T."/>
            <person name="Harazono Y."/>
            <person name="Kamada H."/>
            <person name="Kobayashi W."/>
            <person name="Ujino-Ihara T."/>
            <person name="Uchiyama K."/>
            <person name="Matsumoto A."/>
            <person name="Izuno A."/>
            <person name="Tsumura Y."/>
            <person name="Toyoda A."/>
            <person name="Shigenobu S."/>
            <person name="Moriguchi Y."/>
            <person name="Ueno S."/>
            <person name="Kasahara M."/>
        </authorList>
    </citation>
    <scope>NUCLEOTIDE SEQUENCE</scope>
</reference>